<dbReference type="Proteomes" id="UP001209083">
    <property type="component" value="Chromosome"/>
</dbReference>
<reference evidence="3 4" key="1">
    <citation type="submission" date="2023-05" db="EMBL/GenBank/DDBJ databases">
        <title>Lithophilousrod everest ZFBP1038 complete genpme.</title>
        <authorList>
            <person name="Tian M."/>
        </authorList>
    </citation>
    <scope>NUCLEOTIDE SEQUENCE [LARGE SCALE GENOMIC DNA]</scope>
    <source>
        <strain evidence="3 4">ZFBP1038</strain>
    </source>
</reference>
<organism evidence="3 4">
    <name type="scientific">Saxibacter everestensis</name>
    <dbReference type="NCBI Taxonomy" id="2909229"/>
    <lineage>
        <taxon>Bacteria</taxon>
        <taxon>Bacillati</taxon>
        <taxon>Actinomycetota</taxon>
        <taxon>Actinomycetes</taxon>
        <taxon>Micrococcales</taxon>
        <taxon>Brevibacteriaceae</taxon>
        <taxon>Saxibacter</taxon>
    </lineage>
</organism>
<evidence type="ECO:0000313" key="4">
    <source>
        <dbReference type="Proteomes" id="UP001209083"/>
    </source>
</evidence>
<keyword evidence="4" id="KW-1185">Reference proteome</keyword>
<evidence type="ECO:0000313" key="3">
    <source>
        <dbReference type="EMBL" id="WGW11322.1"/>
    </source>
</evidence>
<dbReference type="RefSeq" id="WP_349638109.1">
    <property type="nucleotide sequence ID" value="NZ_CP090958.1"/>
</dbReference>
<sequence length="158" mass="17980">MSTNPVTITVPEGGPFIEIVREFDAPVDAVYRAHATPELVKKWLGPNGYEMEIEYYDVRTGGRYRYTHRNGEGEEFVFNGVFHTARPNELIIQTFEYEDFPDAVSIETLRFEELPNGRTRLVGHSVYPNQEARDGMAASGMEQGVREGYERLDEILGS</sequence>
<name>A0ABY8QQU6_9MICO</name>
<evidence type="ECO:0000259" key="2">
    <source>
        <dbReference type="Pfam" id="PF08327"/>
    </source>
</evidence>
<dbReference type="InterPro" id="IPR013538">
    <property type="entry name" value="ASHA1/2-like_C"/>
</dbReference>
<protein>
    <submittedName>
        <fullName evidence="3">SRPBCC family protein</fullName>
    </submittedName>
</protein>
<comment type="similarity">
    <text evidence="1">Belongs to the AHA1 family.</text>
</comment>
<accession>A0ABY8QQU6</accession>
<dbReference type="Gene3D" id="3.30.530.20">
    <property type="match status" value="1"/>
</dbReference>
<proteinExistence type="inferred from homology"/>
<dbReference type="Pfam" id="PF08327">
    <property type="entry name" value="AHSA1"/>
    <property type="match status" value="1"/>
</dbReference>
<gene>
    <name evidence="3" type="ORF">LWF01_14685</name>
</gene>
<dbReference type="CDD" id="cd07826">
    <property type="entry name" value="SRPBCC_CalC_Aha1-like_9"/>
    <property type="match status" value="1"/>
</dbReference>
<dbReference type="InterPro" id="IPR023393">
    <property type="entry name" value="START-like_dom_sf"/>
</dbReference>
<dbReference type="SUPFAM" id="SSF55961">
    <property type="entry name" value="Bet v1-like"/>
    <property type="match status" value="1"/>
</dbReference>
<feature type="domain" description="Activator of Hsp90 ATPase homologue 1/2-like C-terminal" evidence="2">
    <location>
        <begin position="24"/>
        <end position="157"/>
    </location>
</feature>
<evidence type="ECO:0000256" key="1">
    <source>
        <dbReference type="ARBA" id="ARBA00006817"/>
    </source>
</evidence>
<dbReference type="EMBL" id="CP090958">
    <property type="protein sequence ID" value="WGW11322.1"/>
    <property type="molecule type" value="Genomic_DNA"/>
</dbReference>